<dbReference type="Pfam" id="PF00384">
    <property type="entry name" value="Molybdopterin"/>
    <property type="match status" value="1"/>
</dbReference>
<proteinExistence type="predicted"/>
<sequence>MKFINLLSINHNLNKCNKKIKLNFNLHTDFESISNLFILINSLGGKNITIKNNFNKFNNDINIFFRSNVFIKNIKNITDFLFIGNYPRFENSLLNLIYRKNFNKQYSYFYNINNWNDFTFKTIQKGNSIKYYLNFIQGKTKFIKFLKKSNKFYVNTNLNKYTHLNNITLNIFINKILIKKNYLYMNKLNNFNLVEDSNSIINFNEFFYKYRNNINSTLVKQFDEVHFLNNNSKLDKGKIFFNYGTHYQNNINKNINISLPISTHFERNNITINLEGKVLKGLKVINSINKNIKDINNIVETFYLIEDLSKFKKVKNLNIKNKFKEFKDIKINKNNYSYIKKFLKNNYILNFIQFYKKNFLFVFSNLYNLFKIIKLNSINNFYKNKTNSFFKSNNYLINNSVNISVLNFFNTNFLKIPQ</sequence>
<accession>A0A5B9IN73</accession>
<protein>
    <recommendedName>
        <fullName evidence="1">Molybdopterin oxidoreductase domain-containing protein</fullName>
    </recommendedName>
</protein>
<organism evidence="2">
    <name type="scientific">Cafileria marina</name>
    <dbReference type="NCBI Taxonomy" id="2557541"/>
    <lineage>
        <taxon>Eukaryota</taxon>
        <taxon>Sar</taxon>
        <taxon>Stramenopiles</taxon>
        <taxon>Bigyra</taxon>
        <taxon>Opalozoa</taxon>
        <taxon>Bicosoecida</taxon>
        <taxon>Cafileria</taxon>
    </lineage>
</organism>
<dbReference type="GeneID" id="41791374"/>
<name>A0A5B9IN73_9STRA</name>
<dbReference type="GO" id="GO:0016491">
    <property type="term" value="F:oxidoreductase activity"/>
    <property type="evidence" value="ECO:0007669"/>
    <property type="project" value="InterPro"/>
</dbReference>
<dbReference type="EMBL" id="MK702077">
    <property type="protein sequence ID" value="QEF30257.1"/>
    <property type="molecule type" value="Genomic_DNA"/>
</dbReference>
<feature type="domain" description="Molybdopterin oxidoreductase" evidence="1">
    <location>
        <begin position="27"/>
        <end position="294"/>
    </location>
</feature>
<dbReference type="InterPro" id="IPR006656">
    <property type="entry name" value="Mopterin_OxRdtase"/>
</dbReference>
<geneLocation type="mitochondrion" evidence="2"/>
<evidence type="ECO:0000259" key="1">
    <source>
        <dbReference type="Pfam" id="PF00384"/>
    </source>
</evidence>
<reference evidence="2" key="1">
    <citation type="journal article" date="2019" name="Microorganisms">
        <title>Morphology, Ultrastructure, and Mitochondrial Genome of the Marine Non-Photosynthetic Bicosoecid Cafileria marina Gen. et sp. nov.</title>
        <authorList>
            <person name="Jirsova D."/>
            <person name="Fussy Z."/>
            <person name="Richtova J."/>
            <person name="Gruber A."/>
            <person name="Obornik M."/>
        </authorList>
    </citation>
    <scope>NUCLEOTIDE SEQUENCE</scope>
    <source>
        <strain evidence="2">Kf007</strain>
    </source>
</reference>
<gene>
    <name evidence="2" type="primary">orf418</name>
</gene>
<keyword evidence="2" id="KW-0496">Mitochondrion</keyword>
<dbReference type="AlphaFoldDB" id="A0A5B9IN73"/>
<dbReference type="SUPFAM" id="SSF53706">
    <property type="entry name" value="Formate dehydrogenase/DMSO reductase, domains 1-3"/>
    <property type="match status" value="1"/>
</dbReference>
<evidence type="ECO:0000313" key="2">
    <source>
        <dbReference type="EMBL" id="QEF30257.1"/>
    </source>
</evidence>
<dbReference type="RefSeq" id="YP_009688833.1">
    <property type="nucleotide sequence ID" value="NC_044635.1"/>
</dbReference>